<proteinExistence type="inferred from homology"/>
<dbReference type="SUPFAM" id="SSF51905">
    <property type="entry name" value="FAD/NAD(P)-binding domain"/>
    <property type="match status" value="1"/>
</dbReference>
<comment type="caution">
    <text evidence="3">The sequence shown here is derived from an EMBL/GenBank/DDBJ whole genome shotgun (WGS) entry which is preliminary data.</text>
</comment>
<evidence type="ECO:0000259" key="2">
    <source>
        <dbReference type="Pfam" id="PF01593"/>
    </source>
</evidence>
<evidence type="ECO:0000313" key="3">
    <source>
        <dbReference type="EMBL" id="MDO3676680.1"/>
    </source>
</evidence>
<gene>
    <name evidence="3" type="ORF">Q3C12_06665</name>
</gene>
<reference evidence="3" key="1">
    <citation type="submission" date="2023-07" db="EMBL/GenBank/DDBJ databases">
        <authorList>
            <person name="Aktuganov G."/>
            <person name="Boyko T."/>
            <person name="Delegan Y."/>
            <person name="Galimzianova N."/>
            <person name="Gilvanova E."/>
            <person name="Korobov V."/>
            <person name="Kuzmina L."/>
            <person name="Melentiev A."/>
            <person name="Milman P."/>
            <person name="Ryabova A."/>
            <person name="Stupak E."/>
            <person name="Yasakov T."/>
            <person name="Zharikova N."/>
            <person name="Zhurenko E."/>
        </authorList>
    </citation>
    <scope>NUCLEOTIDE SEQUENCE</scope>
    <source>
        <strain evidence="3">IB-739</strain>
    </source>
</reference>
<name>A0ABT8V5H8_9BACL</name>
<dbReference type="PANTHER" id="PTHR43734:SF1">
    <property type="entry name" value="PHYTOENE DESATURASE"/>
    <property type="match status" value="1"/>
</dbReference>
<sequence>MNRKRYDAAVIGGGLAGWIAAIELARAGKSVVLLEKSNRMGGRARTADKRSVLFNLGGHALYLGGELHAVLQEWGVQLEGGRASSSPFAIWHNRVFPMPADPVKLLASPLLSWRGKTELVRLLFKLGRIATDTLETASLREWAEKEIGEPMARHIFYALCRTATFTQDPDLQAAGPVLKQVQRSLKNGVLYINGGWQTIVDRLEALAVSAGVHILSGKAVSAVEQTDGAVSRVTCSDGETFELSQVISTLPPADTYRLVRNAEHTMLRRWKEEARPSMAACLDLGLKRLPTPGRNLAFGLDQPVFFSNQSASAKLSEHGTIVVHLLKYNNTGGSDPKADERMLEQTMSLLHPGWEREVVERQYLPAMPVVHDYMHLGRTSRFPGPAVPEIRGLYVAGDWASHGEMLADAAAASARRAARQAAAELDRIGRRAGAEPLSLLSV</sequence>
<organism evidence="3 4">
    <name type="scientific">Paenibacillus ehimensis</name>
    <dbReference type="NCBI Taxonomy" id="79264"/>
    <lineage>
        <taxon>Bacteria</taxon>
        <taxon>Bacillati</taxon>
        <taxon>Bacillota</taxon>
        <taxon>Bacilli</taxon>
        <taxon>Bacillales</taxon>
        <taxon>Paenibacillaceae</taxon>
        <taxon>Paenibacillus</taxon>
    </lineage>
</organism>
<dbReference type="Proteomes" id="UP001168883">
    <property type="component" value="Unassembled WGS sequence"/>
</dbReference>
<evidence type="ECO:0000313" key="4">
    <source>
        <dbReference type="Proteomes" id="UP001168883"/>
    </source>
</evidence>
<dbReference type="InterPro" id="IPR002937">
    <property type="entry name" value="Amino_oxidase"/>
</dbReference>
<dbReference type="RefSeq" id="WP_302877689.1">
    <property type="nucleotide sequence ID" value="NZ_JAUMKJ010000006.1"/>
</dbReference>
<keyword evidence="4" id="KW-1185">Reference proteome</keyword>
<comment type="similarity">
    <text evidence="1">Belongs to the carotenoid/retinoid oxidoreductase family. CrtN subfamily.</text>
</comment>
<evidence type="ECO:0000256" key="1">
    <source>
        <dbReference type="ARBA" id="ARBA00038322"/>
    </source>
</evidence>
<dbReference type="InterPro" id="IPR036188">
    <property type="entry name" value="FAD/NAD-bd_sf"/>
</dbReference>
<dbReference type="Gene3D" id="3.90.660.50">
    <property type="match status" value="1"/>
</dbReference>
<feature type="domain" description="Amine oxidase" evidence="2">
    <location>
        <begin position="15"/>
        <end position="420"/>
    </location>
</feature>
<dbReference type="Gene3D" id="3.50.50.60">
    <property type="entry name" value="FAD/NAD(P)-binding domain"/>
    <property type="match status" value="1"/>
</dbReference>
<protein>
    <submittedName>
        <fullName evidence="3">FAD-dependent oxidoreductase</fullName>
    </submittedName>
</protein>
<accession>A0ABT8V5H8</accession>
<dbReference type="PANTHER" id="PTHR43734">
    <property type="entry name" value="PHYTOENE DESATURASE"/>
    <property type="match status" value="1"/>
</dbReference>
<dbReference type="EMBL" id="JAUMKJ010000006">
    <property type="protein sequence ID" value="MDO3676680.1"/>
    <property type="molecule type" value="Genomic_DNA"/>
</dbReference>
<dbReference type="Pfam" id="PF01593">
    <property type="entry name" value="Amino_oxidase"/>
    <property type="match status" value="1"/>
</dbReference>